<accession>A0A9D4K284</accession>
<sequence length="92" mass="10355">MDIVSVCAETGTACTGSGESYSHPSGRYFVSWQRDRENKNMLYTISGWLSDKERQWLALGFNYQNRMASSNFRVSGKKYESRSGKTGHNACA</sequence>
<reference evidence="2" key="2">
    <citation type="submission" date="2020-11" db="EMBL/GenBank/DDBJ databases">
        <authorList>
            <person name="McCartney M.A."/>
            <person name="Auch B."/>
            <person name="Kono T."/>
            <person name="Mallez S."/>
            <person name="Becker A."/>
            <person name="Gohl D.M."/>
            <person name="Silverstein K.A.T."/>
            <person name="Koren S."/>
            <person name="Bechman K.B."/>
            <person name="Herman A."/>
            <person name="Abrahante J.E."/>
            <person name="Garbe J."/>
        </authorList>
    </citation>
    <scope>NUCLEOTIDE SEQUENCE</scope>
    <source>
        <strain evidence="2">Duluth1</strain>
        <tissue evidence="2">Whole animal</tissue>
    </source>
</reference>
<feature type="domain" description="DOMON" evidence="1">
    <location>
        <begin position="26"/>
        <end position="92"/>
    </location>
</feature>
<comment type="caution">
    <text evidence="2">The sequence shown here is derived from an EMBL/GenBank/DDBJ whole genome shotgun (WGS) entry which is preliminary data.</text>
</comment>
<reference evidence="2" key="1">
    <citation type="journal article" date="2019" name="bioRxiv">
        <title>The Genome of the Zebra Mussel, Dreissena polymorpha: A Resource for Invasive Species Research.</title>
        <authorList>
            <person name="McCartney M.A."/>
            <person name="Auch B."/>
            <person name="Kono T."/>
            <person name="Mallez S."/>
            <person name="Zhang Y."/>
            <person name="Obille A."/>
            <person name="Becker A."/>
            <person name="Abrahante J.E."/>
            <person name="Garbe J."/>
            <person name="Badalamenti J.P."/>
            <person name="Herman A."/>
            <person name="Mangelson H."/>
            <person name="Liachko I."/>
            <person name="Sullivan S."/>
            <person name="Sone E.D."/>
            <person name="Koren S."/>
            <person name="Silverstein K.A.T."/>
            <person name="Beckman K.B."/>
            <person name="Gohl D.M."/>
        </authorList>
    </citation>
    <scope>NUCLEOTIDE SEQUENCE</scope>
    <source>
        <strain evidence="2">Duluth1</strain>
        <tissue evidence="2">Whole animal</tissue>
    </source>
</reference>
<evidence type="ECO:0000313" key="2">
    <source>
        <dbReference type="EMBL" id="KAH3832054.1"/>
    </source>
</evidence>
<dbReference type="InterPro" id="IPR005018">
    <property type="entry name" value="DOMON_domain"/>
</dbReference>
<gene>
    <name evidence="2" type="ORF">DPMN_105330</name>
</gene>
<dbReference type="EMBL" id="JAIWYP010000004">
    <property type="protein sequence ID" value="KAH3832054.1"/>
    <property type="molecule type" value="Genomic_DNA"/>
</dbReference>
<dbReference type="AlphaFoldDB" id="A0A9D4K284"/>
<keyword evidence="3" id="KW-1185">Reference proteome</keyword>
<dbReference type="Proteomes" id="UP000828390">
    <property type="component" value="Unassembled WGS sequence"/>
</dbReference>
<dbReference type="PROSITE" id="PS50836">
    <property type="entry name" value="DOMON"/>
    <property type="match status" value="1"/>
</dbReference>
<protein>
    <recommendedName>
        <fullName evidence="1">DOMON domain-containing protein</fullName>
    </recommendedName>
</protein>
<proteinExistence type="predicted"/>
<organism evidence="2 3">
    <name type="scientific">Dreissena polymorpha</name>
    <name type="common">Zebra mussel</name>
    <name type="synonym">Mytilus polymorpha</name>
    <dbReference type="NCBI Taxonomy" id="45954"/>
    <lineage>
        <taxon>Eukaryota</taxon>
        <taxon>Metazoa</taxon>
        <taxon>Spiralia</taxon>
        <taxon>Lophotrochozoa</taxon>
        <taxon>Mollusca</taxon>
        <taxon>Bivalvia</taxon>
        <taxon>Autobranchia</taxon>
        <taxon>Heteroconchia</taxon>
        <taxon>Euheterodonta</taxon>
        <taxon>Imparidentia</taxon>
        <taxon>Neoheterodontei</taxon>
        <taxon>Myida</taxon>
        <taxon>Dreissenoidea</taxon>
        <taxon>Dreissenidae</taxon>
        <taxon>Dreissena</taxon>
    </lineage>
</organism>
<evidence type="ECO:0000313" key="3">
    <source>
        <dbReference type="Proteomes" id="UP000828390"/>
    </source>
</evidence>
<name>A0A9D4K284_DREPO</name>
<evidence type="ECO:0000259" key="1">
    <source>
        <dbReference type="PROSITE" id="PS50836"/>
    </source>
</evidence>